<sequence>MREDIIPRPGFSRRRFGALLVGGIAAGAVMRPIRPAEAAPEDVRIADLDWVDGRRNRRVPARLYWPSPGTPAGPVPLIVFSHGLGQSRTGYSYLGRHWAANGYASLHVQHVGSDGSVWAGNPFEVLDRVNVAADEREAIARAADMSFALDGILGKDSGFAAFIDPTRIAAAGHSYGANTTLIVGGARVVREGRTLECRDMRFKAGIVISAPPFYGERDLQAVLAAITIPTFHVTATADVIALPGRRSPVQDRLDVYGAVGTSRKALAVFQGGSHSIFTDRPLTGGVTLNPQVKQATAEGALAFLDLAFRGDPSPLASWSETWRPLLAVAPTAYPATEASRHPSRRARPRS</sequence>
<dbReference type="EMBL" id="JAQYXL010000001">
    <property type="protein sequence ID" value="MEN3227574.1"/>
    <property type="molecule type" value="Genomic_DNA"/>
</dbReference>
<evidence type="ECO:0000256" key="2">
    <source>
        <dbReference type="ARBA" id="ARBA00022963"/>
    </source>
</evidence>
<evidence type="ECO:0000313" key="4">
    <source>
        <dbReference type="EMBL" id="MEN3227574.1"/>
    </source>
</evidence>
<organism evidence="4 5">
    <name type="scientific">Methylorubrum rhodesianum</name>
    <dbReference type="NCBI Taxonomy" id="29427"/>
    <lineage>
        <taxon>Bacteria</taxon>
        <taxon>Pseudomonadati</taxon>
        <taxon>Pseudomonadota</taxon>
        <taxon>Alphaproteobacteria</taxon>
        <taxon>Hyphomicrobiales</taxon>
        <taxon>Methylobacteriaceae</taxon>
        <taxon>Methylorubrum</taxon>
    </lineage>
</organism>
<dbReference type="SUPFAM" id="SSF53474">
    <property type="entry name" value="alpha/beta-Hydrolases"/>
    <property type="match status" value="1"/>
</dbReference>
<dbReference type="PANTHER" id="PTHR10272:SF0">
    <property type="entry name" value="PLATELET-ACTIVATING FACTOR ACETYLHYDROLASE"/>
    <property type="match status" value="1"/>
</dbReference>
<proteinExistence type="predicted"/>
<comment type="caution">
    <text evidence="4">The sequence shown here is derived from an EMBL/GenBank/DDBJ whole genome shotgun (WGS) entry which is preliminary data.</text>
</comment>
<dbReference type="Pfam" id="PF03403">
    <property type="entry name" value="PAF-AH_p_II"/>
    <property type="match status" value="1"/>
</dbReference>
<dbReference type="PANTHER" id="PTHR10272">
    <property type="entry name" value="PLATELET-ACTIVATING FACTOR ACETYLHYDROLASE"/>
    <property type="match status" value="1"/>
</dbReference>
<protein>
    <submittedName>
        <fullName evidence="4">Acetylhydrolase</fullName>
    </submittedName>
</protein>
<dbReference type="PROSITE" id="PS51318">
    <property type="entry name" value="TAT"/>
    <property type="match status" value="1"/>
</dbReference>
<keyword evidence="3" id="KW-0443">Lipid metabolism</keyword>
<evidence type="ECO:0000313" key="5">
    <source>
        <dbReference type="Proteomes" id="UP001404845"/>
    </source>
</evidence>
<dbReference type="InterPro" id="IPR006311">
    <property type="entry name" value="TAT_signal"/>
</dbReference>
<name>A0ABU9Z8Z0_9HYPH</name>
<accession>A0ABU9Z8Z0</accession>
<dbReference type="Gene3D" id="3.40.50.1820">
    <property type="entry name" value="alpha/beta hydrolase"/>
    <property type="match status" value="1"/>
</dbReference>
<dbReference type="RefSeq" id="WP_183669587.1">
    <property type="nucleotide sequence ID" value="NZ_JACHOS010000016.1"/>
</dbReference>
<keyword evidence="5" id="KW-1185">Reference proteome</keyword>
<dbReference type="InterPro" id="IPR029058">
    <property type="entry name" value="AB_hydrolase_fold"/>
</dbReference>
<keyword evidence="1" id="KW-0378">Hydrolase</keyword>
<keyword evidence="2" id="KW-0442">Lipid degradation</keyword>
<dbReference type="Proteomes" id="UP001404845">
    <property type="component" value="Unassembled WGS sequence"/>
</dbReference>
<evidence type="ECO:0000256" key="1">
    <source>
        <dbReference type="ARBA" id="ARBA00022801"/>
    </source>
</evidence>
<gene>
    <name evidence="4" type="ORF">PUR21_07985</name>
</gene>
<evidence type="ECO:0000256" key="3">
    <source>
        <dbReference type="ARBA" id="ARBA00023098"/>
    </source>
</evidence>
<reference evidence="4 5" key="1">
    <citation type="journal article" date="2023" name="PLoS ONE">
        <title>Complete genome assembly of Hawai'i environmental nontuberculous mycobacteria reveals unexpected co-isolation with methylobacteria.</title>
        <authorList>
            <person name="Hendrix J."/>
            <person name="Epperson L.E."/>
            <person name="Tong E.I."/>
            <person name="Chan Y.L."/>
            <person name="Hasan N.A."/>
            <person name="Dawrs S.N."/>
            <person name="Norton G.J."/>
            <person name="Virdi R."/>
            <person name="Crooks J.L."/>
            <person name="Chan E.D."/>
            <person name="Honda J.R."/>
            <person name="Strong M."/>
        </authorList>
    </citation>
    <scope>NUCLEOTIDE SEQUENCE [LARGE SCALE GENOMIC DNA]</scope>
    <source>
        <strain evidence="4 5">NJH_HI01</strain>
    </source>
</reference>